<evidence type="ECO:0000313" key="3">
    <source>
        <dbReference type="Proteomes" id="UP000313359"/>
    </source>
</evidence>
<protein>
    <submittedName>
        <fullName evidence="2">Uncharacterized protein</fullName>
    </submittedName>
</protein>
<feature type="non-terminal residue" evidence="2">
    <location>
        <position position="127"/>
    </location>
</feature>
<dbReference type="EMBL" id="ML122293">
    <property type="protein sequence ID" value="RPD55713.1"/>
    <property type="molecule type" value="Genomic_DNA"/>
</dbReference>
<gene>
    <name evidence="2" type="ORF">L227DRAFT_579465</name>
</gene>
<feature type="compositionally biased region" description="Basic and acidic residues" evidence="1">
    <location>
        <begin position="49"/>
        <end position="59"/>
    </location>
</feature>
<organism evidence="2 3">
    <name type="scientific">Lentinus tigrinus ALCF2SS1-6</name>
    <dbReference type="NCBI Taxonomy" id="1328759"/>
    <lineage>
        <taxon>Eukaryota</taxon>
        <taxon>Fungi</taxon>
        <taxon>Dikarya</taxon>
        <taxon>Basidiomycota</taxon>
        <taxon>Agaricomycotina</taxon>
        <taxon>Agaricomycetes</taxon>
        <taxon>Polyporales</taxon>
        <taxon>Polyporaceae</taxon>
        <taxon>Lentinus</taxon>
    </lineage>
</organism>
<proteinExistence type="predicted"/>
<sequence length="127" mass="14162">MVPESTTPCRRHHASSEPGQTIHHQGCCLRIGTARHVPEQVHTQCPSPQDKKPRTDASDECKCQRGLGLPAYATRSPVRHCRNGQDSVRQWLVIYHMTSGTGSLSECRNCFVGRQSTGLETSTIHWN</sequence>
<feature type="region of interest" description="Disordered" evidence="1">
    <location>
        <begin position="39"/>
        <end position="59"/>
    </location>
</feature>
<name>A0A5C2RXD2_9APHY</name>
<keyword evidence="3" id="KW-1185">Reference proteome</keyword>
<reference evidence="2" key="1">
    <citation type="journal article" date="2018" name="Genome Biol. Evol.">
        <title>Genomics and development of Lentinus tigrinus, a white-rot wood-decaying mushroom with dimorphic fruiting bodies.</title>
        <authorList>
            <person name="Wu B."/>
            <person name="Xu Z."/>
            <person name="Knudson A."/>
            <person name="Carlson A."/>
            <person name="Chen N."/>
            <person name="Kovaka S."/>
            <person name="LaButti K."/>
            <person name="Lipzen A."/>
            <person name="Pennachio C."/>
            <person name="Riley R."/>
            <person name="Schakwitz W."/>
            <person name="Umezawa K."/>
            <person name="Ohm R.A."/>
            <person name="Grigoriev I.V."/>
            <person name="Nagy L.G."/>
            <person name="Gibbons J."/>
            <person name="Hibbett D."/>
        </authorList>
    </citation>
    <scope>NUCLEOTIDE SEQUENCE [LARGE SCALE GENOMIC DNA]</scope>
    <source>
        <strain evidence="2">ALCF2SS1-6</strain>
    </source>
</reference>
<dbReference type="AlphaFoldDB" id="A0A5C2RXD2"/>
<evidence type="ECO:0000256" key="1">
    <source>
        <dbReference type="SAM" id="MobiDB-lite"/>
    </source>
</evidence>
<feature type="region of interest" description="Disordered" evidence="1">
    <location>
        <begin position="1"/>
        <end position="21"/>
    </location>
</feature>
<accession>A0A5C2RXD2</accession>
<evidence type="ECO:0000313" key="2">
    <source>
        <dbReference type="EMBL" id="RPD55713.1"/>
    </source>
</evidence>
<dbReference type="Proteomes" id="UP000313359">
    <property type="component" value="Unassembled WGS sequence"/>
</dbReference>